<keyword evidence="1" id="KW-1133">Transmembrane helix</keyword>
<dbReference type="EMBL" id="JAVRRD010000001">
    <property type="protein sequence ID" value="KAK5064426.1"/>
    <property type="molecule type" value="Genomic_DNA"/>
</dbReference>
<evidence type="ECO:0000256" key="1">
    <source>
        <dbReference type="SAM" id="Phobius"/>
    </source>
</evidence>
<keyword evidence="3" id="KW-1185">Reference proteome</keyword>
<organism evidence="2 3">
    <name type="scientific">Exophiala bonariae</name>
    <dbReference type="NCBI Taxonomy" id="1690606"/>
    <lineage>
        <taxon>Eukaryota</taxon>
        <taxon>Fungi</taxon>
        <taxon>Dikarya</taxon>
        <taxon>Ascomycota</taxon>
        <taxon>Pezizomycotina</taxon>
        <taxon>Eurotiomycetes</taxon>
        <taxon>Chaetothyriomycetidae</taxon>
        <taxon>Chaetothyriales</taxon>
        <taxon>Herpotrichiellaceae</taxon>
        <taxon>Exophiala</taxon>
    </lineage>
</organism>
<name>A0AAV9NR60_9EURO</name>
<dbReference type="AlphaFoldDB" id="A0AAV9NR60"/>
<protein>
    <submittedName>
        <fullName evidence="2">Uncharacterized protein</fullName>
    </submittedName>
</protein>
<accession>A0AAV9NR60</accession>
<dbReference type="GeneID" id="89968481"/>
<dbReference type="Proteomes" id="UP001358417">
    <property type="component" value="Unassembled WGS sequence"/>
</dbReference>
<keyword evidence="1" id="KW-0472">Membrane</keyword>
<sequence>MTYDYTVPSETVNGATHQDFTGRNPANPTDWELFIGRVIVGLWSLFMLLVRTFKGILKLVWKVMKWTAVFWFSFFLFAWVTEIIGLILFGPFDIETTWDIGYPRSMQQRTSNAYFILTWQPTW</sequence>
<keyword evidence="1" id="KW-0812">Transmembrane</keyword>
<evidence type="ECO:0000313" key="3">
    <source>
        <dbReference type="Proteomes" id="UP001358417"/>
    </source>
</evidence>
<reference evidence="2 3" key="1">
    <citation type="submission" date="2023-08" db="EMBL/GenBank/DDBJ databases">
        <title>Black Yeasts Isolated from many extreme environments.</title>
        <authorList>
            <person name="Coleine C."/>
            <person name="Stajich J.E."/>
            <person name="Selbmann L."/>
        </authorList>
    </citation>
    <scope>NUCLEOTIDE SEQUENCE [LARGE SCALE GENOMIC DNA]</scope>
    <source>
        <strain evidence="2 3">CCFEE 5792</strain>
    </source>
</reference>
<feature type="transmembrane region" description="Helical" evidence="1">
    <location>
        <begin position="34"/>
        <end position="57"/>
    </location>
</feature>
<gene>
    <name evidence="2" type="ORF">LTR84_000259</name>
</gene>
<proteinExistence type="predicted"/>
<feature type="transmembrane region" description="Helical" evidence="1">
    <location>
        <begin position="69"/>
        <end position="89"/>
    </location>
</feature>
<evidence type="ECO:0000313" key="2">
    <source>
        <dbReference type="EMBL" id="KAK5064426.1"/>
    </source>
</evidence>
<comment type="caution">
    <text evidence="2">The sequence shown here is derived from an EMBL/GenBank/DDBJ whole genome shotgun (WGS) entry which is preliminary data.</text>
</comment>
<dbReference type="RefSeq" id="XP_064711750.1">
    <property type="nucleotide sequence ID" value="XM_064843890.1"/>
</dbReference>